<dbReference type="EMBL" id="JANPWB010000002">
    <property type="protein sequence ID" value="KAJ1205531.1"/>
    <property type="molecule type" value="Genomic_DNA"/>
</dbReference>
<protein>
    <recommendedName>
        <fullName evidence="1">Exosome complex component RRP40 N-terminal domain-containing protein</fullName>
    </recommendedName>
</protein>
<dbReference type="InterPro" id="IPR048541">
    <property type="entry name" value="RRP40_N"/>
</dbReference>
<evidence type="ECO:0000259" key="1">
    <source>
        <dbReference type="Pfam" id="PF21261"/>
    </source>
</evidence>
<gene>
    <name evidence="2" type="ORF">NDU88_000963</name>
</gene>
<organism evidence="2 3">
    <name type="scientific">Pleurodeles waltl</name>
    <name type="common">Iberian ribbed newt</name>
    <dbReference type="NCBI Taxonomy" id="8319"/>
    <lineage>
        <taxon>Eukaryota</taxon>
        <taxon>Metazoa</taxon>
        <taxon>Chordata</taxon>
        <taxon>Craniata</taxon>
        <taxon>Vertebrata</taxon>
        <taxon>Euteleostomi</taxon>
        <taxon>Amphibia</taxon>
        <taxon>Batrachia</taxon>
        <taxon>Caudata</taxon>
        <taxon>Salamandroidea</taxon>
        <taxon>Salamandridae</taxon>
        <taxon>Pleurodelinae</taxon>
        <taxon>Pleurodeles</taxon>
    </lineage>
</organism>
<dbReference type="AlphaFoldDB" id="A0AAV7VYG2"/>
<comment type="caution">
    <text evidence="2">The sequence shown here is derived from an EMBL/GenBank/DDBJ whole genome shotgun (WGS) entry which is preliminary data.</text>
</comment>
<feature type="domain" description="Exosome complex component RRP40 N-terminal" evidence="1">
    <location>
        <begin position="11"/>
        <end position="81"/>
    </location>
</feature>
<keyword evidence="3" id="KW-1185">Reference proteome</keyword>
<name>A0AAV7VYG2_PLEWA</name>
<sequence>MAAPVTEKVGQVVLPGDVLLLPSFGREPDGALGLQLNSAAASARVVCGPGLRRRGGGETALLVSKCGLLRHKEPAVYWVQSQQKRVTEPEARGRGVAVWQLFAMGQIHGALQFRK</sequence>
<dbReference type="Gene3D" id="2.40.50.100">
    <property type="match status" value="1"/>
</dbReference>
<dbReference type="Pfam" id="PF21261">
    <property type="entry name" value="RRP40_N_mamm"/>
    <property type="match status" value="1"/>
</dbReference>
<evidence type="ECO:0000313" key="2">
    <source>
        <dbReference type="EMBL" id="KAJ1205531.1"/>
    </source>
</evidence>
<evidence type="ECO:0000313" key="3">
    <source>
        <dbReference type="Proteomes" id="UP001066276"/>
    </source>
</evidence>
<reference evidence="2" key="1">
    <citation type="journal article" date="2022" name="bioRxiv">
        <title>Sequencing and chromosome-scale assembly of the giantPleurodeles waltlgenome.</title>
        <authorList>
            <person name="Brown T."/>
            <person name="Elewa A."/>
            <person name="Iarovenko S."/>
            <person name="Subramanian E."/>
            <person name="Araus A.J."/>
            <person name="Petzold A."/>
            <person name="Susuki M."/>
            <person name="Suzuki K.-i.T."/>
            <person name="Hayashi T."/>
            <person name="Toyoda A."/>
            <person name="Oliveira C."/>
            <person name="Osipova E."/>
            <person name="Leigh N.D."/>
            <person name="Simon A."/>
            <person name="Yun M.H."/>
        </authorList>
    </citation>
    <scope>NUCLEOTIDE SEQUENCE</scope>
    <source>
        <strain evidence="2">20211129_DDA</strain>
        <tissue evidence="2">Liver</tissue>
    </source>
</reference>
<dbReference type="Proteomes" id="UP001066276">
    <property type="component" value="Chromosome 1_2"/>
</dbReference>
<dbReference type="SUPFAM" id="SSF110324">
    <property type="entry name" value="Ribosomal L27 protein-like"/>
    <property type="match status" value="1"/>
</dbReference>
<accession>A0AAV7VYG2</accession>
<proteinExistence type="predicted"/>